<evidence type="ECO:0000256" key="1">
    <source>
        <dbReference type="ARBA" id="ARBA00004370"/>
    </source>
</evidence>
<dbReference type="EMBL" id="CAJOBP010030101">
    <property type="protein sequence ID" value="CAF4653090.1"/>
    <property type="molecule type" value="Genomic_DNA"/>
</dbReference>
<accession>A0A821FTR5</accession>
<organism evidence="7 8">
    <name type="scientific">Rotaria socialis</name>
    <dbReference type="NCBI Taxonomy" id="392032"/>
    <lineage>
        <taxon>Eukaryota</taxon>
        <taxon>Metazoa</taxon>
        <taxon>Spiralia</taxon>
        <taxon>Gnathifera</taxon>
        <taxon>Rotifera</taxon>
        <taxon>Eurotatoria</taxon>
        <taxon>Bdelloidea</taxon>
        <taxon>Philodinida</taxon>
        <taxon>Philodinidae</taxon>
        <taxon>Rotaria</taxon>
    </lineage>
</organism>
<feature type="non-terminal residue" evidence="7">
    <location>
        <position position="1"/>
    </location>
</feature>
<protein>
    <recommendedName>
        <fullName evidence="6">Receptor ligand binding region domain-containing protein</fullName>
    </recommendedName>
</protein>
<dbReference type="GO" id="GO:0016020">
    <property type="term" value="C:membrane"/>
    <property type="evidence" value="ECO:0007669"/>
    <property type="project" value="UniProtKB-SubCell"/>
</dbReference>
<evidence type="ECO:0000256" key="2">
    <source>
        <dbReference type="ARBA" id="ARBA00022692"/>
    </source>
</evidence>
<gene>
    <name evidence="7" type="ORF">UJA718_LOCUS33824</name>
</gene>
<reference evidence="7" key="1">
    <citation type="submission" date="2021-02" db="EMBL/GenBank/DDBJ databases">
        <authorList>
            <person name="Nowell W R."/>
        </authorList>
    </citation>
    <scope>NUCLEOTIDE SEQUENCE</scope>
</reference>
<dbReference type="Proteomes" id="UP000663873">
    <property type="component" value="Unassembled WGS sequence"/>
</dbReference>
<evidence type="ECO:0000256" key="3">
    <source>
        <dbReference type="ARBA" id="ARBA00022989"/>
    </source>
</evidence>
<evidence type="ECO:0000259" key="6">
    <source>
        <dbReference type="Pfam" id="PF01094"/>
    </source>
</evidence>
<comment type="subcellular location">
    <subcellularLocation>
        <location evidence="1">Membrane</location>
    </subcellularLocation>
</comment>
<evidence type="ECO:0000256" key="4">
    <source>
        <dbReference type="ARBA" id="ARBA00023136"/>
    </source>
</evidence>
<keyword evidence="2" id="KW-0812">Transmembrane</keyword>
<dbReference type="Gene3D" id="3.40.50.2300">
    <property type="match status" value="2"/>
</dbReference>
<keyword evidence="5" id="KW-0325">Glycoprotein</keyword>
<feature type="domain" description="Receptor ligand binding region" evidence="6">
    <location>
        <begin position="6"/>
        <end position="167"/>
    </location>
</feature>
<evidence type="ECO:0000313" key="8">
    <source>
        <dbReference type="Proteomes" id="UP000663873"/>
    </source>
</evidence>
<name>A0A821FTR5_9BILA</name>
<evidence type="ECO:0000313" key="7">
    <source>
        <dbReference type="EMBL" id="CAF4653090.1"/>
    </source>
</evidence>
<dbReference type="InterPro" id="IPR001828">
    <property type="entry name" value="ANF_lig-bd_rcpt"/>
</dbReference>
<comment type="caution">
    <text evidence="7">The sequence shown here is derived from an EMBL/GenBank/DDBJ whole genome shotgun (WGS) entry which is preliminary data.</text>
</comment>
<keyword evidence="4" id="KW-0472">Membrane</keyword>
<dbReference type="InterPro" id="IPR028082">
    <property type="entry name" value="Peripla_BP_I"/>
</dbReference>
<dbReference type="Pfam" id="PF01094">
    <property type="entry name" value="ANF_receptor"/>
    <property type="match status" value="1"/>
</dbReference>
<proteinExistence type="predicted"/>
<evidence type="ECO:0000256" key="5">
    <source>
        <dbReference type="ARBA" id="ARBA00023180"/>
    </source>
</evidence>
<keyword evidence="3" id="KW-1133">Transmembrane helix</keyword>
<dbReference type="SUPFAM" id="SSF53822">
    <property type="entry name" value="Periplasmic binding protein-like I"/>
    <property type="match status" value="1"/>
</dbReference>
<keyword evidence="8" id="KW-1185">Reference proteome</keyword>
<dbReference type="PANTHER" id="PTHR24060">
    <property type="entry name" value="METABOTROPIC GLUTAMATE RECEPTOR"/>
    <property type="match status" value="1"/>
</dbReference>
<dbReference type="InterPro" id="IPR050726">
    <property type="entry name" value="mGluR"/>
</dbReference>
<dbReference type="AlphaFoldDB" id="A0A821FTR5"/>
<sequence>NFGRAAINAITIAPKLYLISEFDDYFNSLNPSLNTRNPWFREYWEETYKCKFEESPKTFFNQNYTRICSDTDNTHTNLSVPYSQEGYVHYVVDAVFALAISVQKLIDEKCVNSLKTGALCKEFFPFDGAKLVSILRSTTFRNELSKRYIKFTSIGDGIGTYDIFQYQITNSTDTQDYFTIGEFSDNDHTNER</sequence>